<dbReference type="EC" id="2.7.7.7" evidence="1"/>
<dbReference type="SUPFAM" id="SSF56672">
    <property type="entry name" value="DNA/RNA polymerases"/>
    <property type="match status" value="1"/>
</dbReference>
<dbReference type="InterPro" id="IPR023211">
    <property type="entry name" value="DNA_pol_palm_dom_sf"/>
</dbReference>
<protein>
    <recommendedName>
        <fullName evidence="1">DNA-directed DNA polymerase</fullName>
        <ecNumber evidence="1">2.7.7.7</ecNumber>
    </recommendedName>
</protein>
<keyword evidence="3" id="KW-0548">Nucleotidyltransferase</keyword>
<reference evidence="8 9" key="1">
    <citation type="submission" date="2023-04" db="EMBL/GenBank/DDBJ databases">
        <title>Genome of Basidiobolus ranarum AG-B5.</title>
        <authorList>
            <person name="Stajich J.E."/>
            <person name="Carter-House D."/>
            <person name="Gryganskyi A."/>
        </authorList>
    </citation>
    <scope>NUCLEOTIDE SEQUENCE [LARGE SCALE GENOMIC DNA]</scope>
    <source>
        <strain evidence="8 9">AG-B5</strain>
    </source>
</reference>
<proteinExistence type="predicted"/>
<keyword evidence="2" id="KW-0808">Transferase</keyword>
<dbReference type="PANTHER" id="PTHR10322">
    <property type="entry name" value="DNA POLYMERASE CATALYTIC SUBUNIT"/>
    <property type="match status" value="1"/>
</dbReference>
<dbReference type="InterPro" id="IPR050240">
    <property type="entry name" value="DNA_pol_type-B"/>
</dbReference>
<comment type="caution">
    <text evidence="8">The sequence shown here is derived from an EMBL/GenBank/DDBJ whole genome shotgun (WGS) entry which is preliminary data.</text>
</comment>
<evidence type="ECO:0000256" key="1">
    <source>
        <dbReference type="ARBA" id="ARBA00012417"/>
    </source>
</evidence>
<evidence type="ECO:0000256" key="3">
    <source>
        <dbReference type="ARBA" id="ARBA00022695"/>
    </source>
</evidence>
<evidence type="ECO:0000313" key="8">
    <source>
        <dbReference type="EMBL" id="KAK9659892.1"/>
    </source>
</evidence>
<evidence type="ECO:0000256" key="2">
    <source>
        <dbReference type="ARBA" id="ARBA00022679"/>
    </source>
</evidence>
<evidence type="ECO:0000256" key="6">
    <source>
        <dbReference type="ARBA" id="ARBA00049244"/>
    </source>
</evidence>
<comment type="catalytic activity">
    <reaction evidence="6">
        <text>DNA(n) + a 2'-deoxyribonucleoside 5'-triphosphate = DNA(n+1) + diphosphate</text>
        <dbReference type="Rhea" id="RHEA:22508"/>
        <dbReference type="Rhea" id="RHEA-COMP:17339"/>
        <dbReference type="Rhea" id="RHEA-COMP:17340"/>
        <dbReference type="ChEBI" id="CHEBI:33019"/>
        <dbReference type="ChEBI" id="CHEBI:61560"/>
        <dbReference type="ChEBI" id="CHEBI:173112"/>
        <dbReference type="EC" id="2.7.7.7"/>
    </reaction>
</comment>
<dbReference type="Gene3D" id="1.10.132.60">
    <property type="entry name" value="DNA polymerase family B, C-terminal domain"/>
    <property type="match status" value="1"/>
</dbReference>
<sequence>MGTSKHKFLQSPIGILSGLVKNLMDKRKEVKLRMKNLDEKDIYTKIILDRRQNALKICANSVYGIMGFEKNNYFGHLGCAESITKMGRTYLDQIVNYISNNYPARVIYGDTDSCMVIPTTVISTPDHIQMCHKICEDVTRMLPSPMALNFDEHYDKIILMSKKRYIMYKDRTIKYKGVMNARRGYCQFAKNLYSNTVSDMMNDVPKDKIISNVNKLLTDLLRNNVPAELLSMTKSVKNLDEYKVEPPQVLMAKRLIANGIEVIPGTRLEYVFTTNGEKQGERMYMPEELARMDDLEVRKIMLNR</sequence>
<dbReference type="EMBL" id="JASJQH010012581">
    <property type="protein sequence ID" value="KAK9659892.1"/>
    <property type="molecule type" value="Genomic_DNA"/>
</dbReference>
<dbReference type="PANTHER" id="PTHR10322:SF23">
    <property type="entry name" value="DNA POLYMERASE DELTA CATALYTIC SUBUNIT"/>
    <property type="match status" value="1"/>
</dbReference>
<dbReference type="InterPro" id="IPR017964">
    <property type="entry name" value="DNA-dir_DNA_pol_B_CS"/>
</dbReference>
<evidence type="ECO:0000313" key="9">
    <source>
        <dbReference type="Proteomes" id="UP001479436"/>
    </source>
</evidence>
<organism evidence="8 9">
    <name type="scientific">Basidiobolus ranarum</name>
    <dbReference type="NCBI Taxonomy" id="34480"/>
    <lineage>
        <taxon>Eukaryota</taxon>
        <taxon>Fungi</taxon>
        <taxon>Fungi incertae sedis</taxon>
        <taxon>Zoopagomycota</taxon>
        <taxon>Entomophthoromycotina</taxon>
        <taxon>Basidiobolomycetes</taxon>
        <taxon>Basidiobolales</taxon>
        <taxon>Basidiobolaceae</taxon>
        <taxon>Basidiobolus</taxon>
    </lineage>
</organism>
<evidence type="ECO:0000256" key="5">
    <source>
        <dbReference type="ARBA" id="ARBA00023125"/>
    </source>
</evidence>
<dbReference type="InterPro" id="IPR006134">
    <property type="entry name" value="DNA-dir_DNA_pol_B_multi_dom"/>
</dbReference>
<dbReference type="PROSITE" id="PS00116">
    <property type="entry name" value="DNA_POLYMERASE_B"/>
    <property type="match status" value="1"/>
</dbReference>
<dbReference type="Pfam" id="PF00136">
    <property type="entry name" value="DNA_pol_B"/>
    <property type="match status" value="1"/>
</dbReference>
<keyword evidence="4" id="KW-0239">DNA-directed DNA polymerase</keyword>
<dbReference type="InterPro" id="IPR042087">
    <property type="entry name" value="DNA_pol_B_thumb"/>
</dbReference>
<feature type="domain" description="DNA-directed DNA polymerase family B multifunctional" evidence="7">
    <location>
        <begin position="14"/>
        <end position="291"/>
    </location>
</feature>
<dbReference type="Gene3D" id="1.10.287.690">
    <property type="entry name" value="Helix hairpin bin"/>
    <property type="match status" value="1"/>
</dbReference>
<accession>A0ABR2VJB8</accession>
<dbReference type="Gene3D" id="3.90.1600.10">
    <property type="entry name" value="Palm domain of DNA polymerase"/>
    <property type="match status" value="1"/>
</dbReference>
<dbReference type="InterPro" id="IPR043502">
    <property type="entry name" value="DNA/RNA_pol_sf"/>
</dbReference>
<evidence type="ECO:0000256" key="4">
    <source>
        <dbReference type="ARBA" id="ARBA00022932"/>
    </source>
</evidence>
<evidence type="ECO:0000259" key="7">
    <source>
        <dbReference type="Pfam" id="PF00136"/>
    </source>
</evidence>
<gene>
    <name evidence="8" type="ORF">K7432_018329</name>
</gene>
<keyword evidence="5" id="KW-0238">DNA-binding</keyword>
<keyword evidence="9" id="KW-1185">Reference proteome</keyword>
<name>A0ABR2VJB8_9FUNG</name>
<dbReference type="Proteomes" id="UP001479436">
    <property type="component" value="Unassembled WGS sequence"/>
</dbReference>